<protein>
    <submittedName>
        <fullName evidence="2">Uncharacterized protein</fullName>
    </submittedName>
</protein>
<feature type="region of interest" description="Disordered" evidence="1">
    <location>
        <begin position="551"/>
        <end position="570"/>
    </location>
</feature>
<dbReference type="RefSeq" id="XP_031873443.1">
    <property type="nucleotide sequence ID" value="XM_032009389.1"/>
</dbReference>
<name>A0A370TZ34_9HELO</name>
<dbReference type="OrthoDB" id="3449344at2759"/>
<sequence length="625" mass="67995">MCIAESRPTYNASTNSCSCEPIPGLGPAPFCGDTLCISEKEPVYNVSSSTCYCEWIPGLEQRDVVTPEPVAPQCNDMFCIDTKHPVYNSTSQKCECQWIPGMEPTPHKLCADTMCISEMEPIYNMTSGRCYCEWLPSFFQKKEEVAASSPIIPTPPPTAIPTPARRTCPLIRCIAEMTPVWNEEAQKCFCEWIPGLSPTPGPTPTPKPGGSLCKGIYCISEQHPVYNSASGKCECEWIPGLEPSPIASLSLPTPPIKTRPPHVCPMMACIAEKHPVYDPVTQNCSCYWIPGLEPASVTERSSDSDLELCKDTVCITLKHPVYDPVSKTCSCEIPDPFPTPLPTQSSKPKPPYWPCETLWCPQGQQVTYDSTSDTCSCKGSPIKGKRETTTTISPSPTHSITPYPPNSHCPDTVCEVVGTISVYNPTSETCHCDWIPGTEPSPTAPTETSTTTCITFPFPESSDSVDSIPACYGVTCPDPLETPMWYSDRNPHCVCKSTTSSTTATASVPTHTLMKASLDSIPACYYVPCPDPLETPTWHSDQIPHCVCKSTTSSTTATTSPTSPPSKTTMETITKGLTTTKPPNSTPLPMDCGHLMCIPEMRLVWDEETGECVCKWITGIGPGQM</sequence>
<evidence type="ECO:0000313" key="2">
    <source>
        <dbReference type="EMBL" id="RDL40787.1"/>
    </source>
</evidence>
<comment type="caution">
    <text evidence="2">The sequence shown here is derived from an EMBL/GenBank/DDBJ whole genome shotgun (WGS) entry which is preliminary data.</text>
</comment>
<evidence type="ECO:0000256" key="1">
    <source>
        <dbReference type="SAM" id="MobiDB-lite"/>
    </source>
</evidence>
<reference evidence="2 3" key="1">
    <citation type="journal article" date="2018" name="IMA Fungus">
        <title>IMA Genome-F 9: Draft genome sequence of Annulohypoxylon stygium, Aspergillus mulundensis, Berkeleyomyces basicola (syn. Thielaviopsis basicola), Ceratocystis smalleyi, two Cercospora beticola strains, Coleophoma cylindrospora, Fusarium fracticaudum, Phialophora cf. hyalina, and Morchella septimelata.</title>
        <authorList>
            <person name="Wingfield B.D."/>
            <person name="Bills G.F."/>
            <person name="Dong Y."/>
            <person name="Huang W."/>
            <person name="Nel W.J."/>
            <person name="Swalarsk-Parry B.S."/>
            <person name="Vaghefi N."/>
            <person name="Wilken P.M."/>
            <person name="An Z."/>
            <person name="de Beer Z.W."/>
            <person name="De Vos L."/>
            <person name="Chen L."/>
            <person name="Duong T.A."/>
            <person name="Gao Y."/>
            <person name="Hammerbacher A."/>
            <person name="Kikkert J.R."/>
            <person name="Li Y."/>
            <person name="Li H."/>
            <person name="Li K."/>
            <person name="Li Q."/>
            <person name="Liu X."/>
            <person name="Ma X."/>
            <person name="Naidoo K."/>
            <person name="Pethybridge S.J."/>
            <person name="Sun J."/>
            <person name="Steenkamp E.T."/>
            <person name="van der Nest M.A."/>
            <person name="van Wyk S."/>
            <person name="Wingfield M.J."/>
            <person name="Xiong C."/>
            <person name="Yue Q."/>
            <person name="Zhang X."/>
        </authorList>
    </citation>
    <scope>NUCLEOTIDE SEQUENCE [LARGE SCALE GENOMIC DNA]</scope>
    <source>
        <strain evidence="2 3">BP 5553</strain>
    </source>
</reference>
<evidence type="ECO:0000313" key="3">
    <source>
        <dbReference type="Proteomes" id="UP000254866"/>
    </source>
</evidence>
<dbReference type="Proteomes" id="UP000254866">
    <property type="component" value="Unassembled WGS sequence"/>
</dbReference>
<proteinExistence type="predicted"/>
<feature type="compositionally biased region" description="Low complexity" evidence="1">
    <location>
        <begin position="551"/>
        <end position="569"/>
    </location>
</feature>
<dbReference type="AlphaFoldDB" id="A0A370TZ34"/>
<dbReference type="EMBL" id="NPIC01000001">
    <property type="protein sequence ID" value="RDL40787.1"/>
    <property type="molecule type" value="Genomic_DNA"/>
</dbReference>
<keyword evidence="3" id="KW-1185">Reference proteome</keyword>
<gene>
    <name evidence="2" type="ORF">BP5553_00766</name>
</gene>
<dbReference type="GeneID" id="43593615"/>
<organism evidence="2 3">
    <name type="scientific">Venustampulla echinocandica</name>
    <dbReference type="NCBI Taxonomy" id="2656787"/>
    <lineage>
        <taxon>Eukaryota</taxon>
        <taxon>Fungi</taxon>
        <taxon>Dikarya</taxon>
        <taxon>Ascomycota</taxon>
        <taxon>Pezizomycotina</taxon>
        <taxon>Leotiomycetes</taxon>
        <taxon>Helotiales</taxon>
        <taxon>Pleuroascaceae</taxon>
        <taxon>Venustampulla</taxon>
    </lineage>
</organism>
<accession>A0A370TZ34</accession>